<gene>
    <name evidence="1" type="ORF">RHMOL_Rhmol01G0054800</name>
</gene>
<keyword evidence="2" id="KW-1185">Reference proteome</keyword>
<name>A0ACC0Q083_RHOML</name>
<organism evidence="1 2">
    <name type="scientific">Rhododendron molle</name>
    <name type="common">Chinese azalea</name>
    <name type="synonym">Azalea mollis</name>
    <dbReference type="NCBI Taxonomy" id="49168"/>
    <lineage>
        <taxon>Eukaryota</taxon>
        <taxon>Viridiplantae</taxon>
        <taxon>Streptophyta</taxon>
        <taxon>Embryophyta</taxon>
        <taxon>Tracheophyta</taxon>
        <taxon>Spermatophyta</taxon>
        <taxon>Magnoliopsida</taxon>
        <taxon>eudicotyledons</taxon>
        <taxon>Gunneridae</taxon>
        <taxon>Pentapetalae</taxon>
        <taxon>asterids</taxon>
        <taxon>Ericales</taxon>
        <taxon>Ericaceae</taxon>
        <taxon>Ericoideae</taxon>
        <taxon>Rhodoreae</taxon>
        <taxon>Rhododendron</taxon>
    </lineage>
</organism>
<reference evidence="1" key="1">
    <citation type="submission" date="2022-02" db="EMBL/GenBank/DDBJ databases">
        <title>Plant Genome Project.</title>
        <authorList>
            <person name="Zhang R.-G."/>
        </authorList>
    </citation>
    <scope>NUCLEOTIDE SEQUENCE</scope>
    <source>
        <strain evidence="1">AT1</strain>
    </source>
</reference>
<accession>A0ACC0Q083</accession>
<protein>
    <submittedName>
        <fullName evidence="1">Uncharacterized protein</fullName>
    </submittedName>
</protein>
<evidence type="ECO:0000313" key="1">
    <source>
        <dbReference type="EMBL" id="KAI8570684.1"/>
    </source>
</evidence>
<evidence type="ECO:0000313" key="2">
    <source>
        <dbReference type="Proteomes" id="UP001062846"/>
    </source>
</evidence>
<sequence>MENRIYRPPSGNFDVDFFSGSSRKRKSTALNQPGGAISDSNLQYYTQQESNLQNSNFHSGALVEDNTRGLCFNPAKSIELTPWGHQLEKDQFPTQTVHPGSHLSLHGNRTVNVFNTSSQACPQPLDYKGSFDSLNMQASVGISWPTQVVQSEAYQSLPFLKSDGAHTRRNQAASSFEDIDNKCGVSFEFRQCSGFSNKGGINDFPSVEAASLGSSLQLEQIQNPIFSQNVVQLSSSGTSGVTLGRISANGEQVQGEGFVKIKETEKASDMKNLMQPLPESSPKNSCPPSTMESGQKKDQTRGSPVSDEKSKLQFGKPASTVAEKLWDGSVQLSSTVVVSAVAFFKSGEKLLDTNWSESVEVKGKVRLDAFEKYIQDLPRSRNRGLMVLLQPQNLAQPVAVIERRVGYLGNVYRQVFPKMEGEIQDSLGLKVLAYWVISLCWKEGSSETGLTGMKEVAKGYKKAEKVGRAPISPGVDLYICPRSDAIITILAKYGFFKGMAAVEDKPDSMIGCVVWRKNQTSSNSVAKKPESKSNPLSEKPLNSPSLSPLPQAAETGKNLPVTQPALEGAERSVSGSKKQTETNNSVAVPEQPKTSLELQKPVIPFSSGKLKEATTFVDDDDLPEFDFRTACGISQTNMTKPPVSVLLDKRLPAEGNRNTDRSELPGTPNLPAIPVSGQRSDRSKLPSTANEGMRSLKLIGDHGPQIAVLPNMGEISSVQNKVTTTPGSTTVFPHPKNIFDDDDDMPEWCPPERSLAETTSRPTTFPSELRNPSFQNLVRGHPRPVPFSPPQSAIRPPFLSQGFPPEAPQPRPLKRGQNSSMGPDSDSILGPAPSFDTKVPFYPAEKRGRRRR</sequence>
<dbReference type="Proteomes" id="UP001062846">
    <property type="component" value="Chromosome 1"/>
</dbReference>
<proteinExistence type="predicted"/>
<dbReference type="EMBL" id="CM046388">
    <property type="protein sequence ID" value="KAI8570684.1"/>
    <property type="molecule type" value="Genomic_DNA"/>
</dbReference>
<comment type="caution">
    <text evidence="1">The sequence shown here is derived from an EMBL/GenBank/DDBJ whole genome shotgun (WGS) entry which is preliminary data.</text>
</comment>